<protein>
    <submittedName>
        <fullName evidence="2">Uncharacterized protein</fullName>
    </submittedName>
</protein>
<feature type="compositionally biased region" description="Low complexity" evidence="1">
    <location>
        <begin position="60"/>
        <end position="73"/>
    </location>
</feature>
<feature type="non-terminal residue" evidence="2">
    <location>
        <position position="1"/>
    </location>
</feature>
<organism evidence="2 3">
    <name type="scientific">Tilletia horrida</name>
    <dbReference type="NCBI Taxonomy" id="155126"/>
    <lineage>
        <taxon>Eukaryota</taxon>
        <taxon>Fungi</taxon>
        <taxon>Dikarya</taxon>
        <taxon>Basidiomycota</taxon>
        <taxon>Ustilaginomycotina</taxon>
        <taxon>Exobasidiomycetes</taxon>
        <taxon>Tilletiales</taxon>
        <taxon>Tilletiaceae</taxon>
        <taxon>Tilletia</taxon>
    </lineage>
</organism>
<accession>A0AAN6JHD4</accession>
<name>A0AAN6JHD4_9BASI</name>
<feature type="region of interest" description="Disordered" evidence="1">
    <location>
        <begin position="18"/>
        <end position="95"/>
    </location>
</feature>
<dbReference type="Proteomes" id="UP001176521">
    <property type="component" value="Unassembled WGS sequence"/>
</dbReference>
<feature type="non-terminal residue" evidence="2">
    <location>
        <position position="114"/>
    </location>
</feature>
<comment type="caution">
    <text evidence="2">The sequence shown here is derived from an EMBL/GenBank/DDBJ whole genome shotgun (WGS) entry which is preliminary data.</text>
</comment>
<evidence type="ECO:0000313" key="3">
    <source>
        <dbReference type="Proteomes" id="UP001176521"/>
    </source>
</evidence>
<dbReference type="AlphaFoldDB" id="A0AAN6JHD4"/>
<keyword evidence="3" id="KW-1185">Reference proteome</keyword>
<evidence type="ECO:0000256" key="1">
    <source>
        <dbReference type="SAM" id="MobiDB-lite"/>
    </source>
</evidence>
<reference evidence="2" key="1">
    <citation type="journal article" date="2023" name="PhytoFront">
        <title>Draft Genome Resources of Seven Strains of Tilletia horrida, Causal Agent of Kernel Smut of Rice.</title>
        <authorList>
            <person name="Khanal S."/>
            <person name="Antony Babu S."/>
            <person name="Zhou X.G."/>
        </authorList>
    </citation>
    <scope>NUCLEOTIDE SEQUENCE</scope>
    <source>
        <strain evidence="2">TX3</strain>
    </source>
</reference>
<gene>
    <name evidence="2" type="ORF">OC842_007024</name>
</gene>
<dbReference type="EMBL" id="JAPDMQ010000764">
    <property type="protein sequence ID" value="KAK0520672.1"/>
    <property type="molecule type" value="Genomic_DNA"/>
</dbReference>
<sequence>RPAATSRLCRLAFGSTCGLPRQSQSPVEQQNSTSSRSGKRKTATATSRSKSGPWIPPGPRSTTGPASSSSSPTRQKRRCGSLSERHSPCCWSPPRADTAALIGAPPWRFGPLLN</sequence>
<evidence type="ECO:0000313" key="2">
    <source>
        <dbReference type="EMBL" id="KAK0520672.1"/>
    </source>
</evidence>
<feature type="compositionally biased region" description="Polar residues" evidence="1">
    <location>
        <begin position="21"/>
        <end position="36"/>
    </location>
</feature>
<proteinExistence type="predicted"/>